<keyword evidence="1" id="KW-0378">Hydrolase</keyword>
<name>A0A510DYS4_9CREN</name>
<reference evidence="3 4" key="1">
    <citation type="journal article" date="2020" name="Int. J. Syst. Evol. Microbiol.">
        <title>Sulfuracidifex tepidarius gen. nov., sp. nov. and transfer of Sulfolobus metallicus Huber and Stetter 1992 to the genus Sulfuracidifex as Sulfuracidifex metallicus comb. nov.</title>
        <authorList>
            <person name="Itoh T."/>
            <person name="Miura T."/>
            <person name="Sakai H.D."/>
            <person name="Kato S."/>
            <person name="Ohkuma M."/>
            <person name="Takashina T."/>
        </authorList>
    </citation>
    <scope>NUCLEOTIDE SEQUENCE [LARGE SCALE GENOMIC DNA]</scope>
    <source>
        <strain evidence="3 4">IC-006</strain>
    </source>
</reference>
<dbReference type="OrthoDB" id="9194at2157"/>
<dbReference type="EMBL" id="AP018929">
    <property type="protein sequence ID" value="BBG25386.1"/>
    <property type="molecule type" value="Genomic_DNA"/>
</dbReference>
<evidence type="ECO:0000313" key="3">
    <source>
        <dbReference type="EMBL" id="BBG25386.1"/>
    </source>
</evidence>
<dbReference type="GO" id="GO:0016787">
    <property type="term" value="F:hydrolase activity"/>
    <property type="evidence" value="ECO:0007669"/>
    <property type="project" value="UniProtKB-KW"/>
</dbReference>
<protein>
    <submittedName>
        <fullName evidence="3">Isochorismatase family protein</fullName>
    </submittedName>
</protein>
<organism evidence="3 4">
    <name type="scientific">Sulfuracidifex tepidarius</name>
    <dbReference type="NCBI Taxonomy" id="1294262"/>
    <lineage>
        <taxon>Archaea</taxon>
        <taxon>Thermoproteota</taxon>
        <taxon>Thermoprotei</taxon>
        <taxon>Sulfolobales</taxon>
        <taxon>Sulfolobaceae</taxon>
        <taxon>Sulfuracidifex</taxon>
    </lineage>
</organism>
<dbReference type="Gene3D" id="3.40.50.850">
    <property type="entry name" value="Isochorismatase-like"/>
    <property type="match status" value="1"/>
</dbReference>
<sequence>MSFNPSDTVKLVNKDNSVLVVWDVQEALVNSIFNKEEFIAKTRELIHSARSKGIPIIYTKITPFPEKFESPLRKGWRMNLGDIVEELKPEQGDYILNKNTASIFVGTNVELLMRNAGKIAMIFTGIATEIGVESSARHAFNLGIIPVIAKEAVSSRNKEAHERSLANMSMMFPVLSNQDILEIWR</sequence>
<dbReference type="CDD" id="cd00431">
    <property type="entry name" value="cysteine_hydrolases"/>
    <property type="match status" value="1"/>
</dbReference>
<dbReference type="KEGG" id="step:IC006_2721"/>
<dbReference type="Proteomes" id="UP000322983">
    <property type="component" value="Chromosome"/>
</dbReference>
<dbReference type="STRING" id="1294262.GCA_001316085_00659"/>
<dbReference type="Pfam" id="PF00857">
    <property type="entry name" value="Isochorismatase"/>
    <property type="match status" value="1"/>
</dbReference>
<dbReference type="InterPro" id="IPR036380">
    <property type="entry name" value="Isochorismatase-like_sf"/>
</dbReference>
<evidence type="ECO:0000256" key="1">
    <source>
        <dbReference type="ARBA" id="ARBA00022801"/>
    </source>
</evidence>
<dbReference type="PANTHER" id="PTHR43540:SF6">
    <property type="entry name" value="ISOCHORISMATASE-LIKE DOMAIN-CONTAINING PROTEIN"/>
    <property type="match status" value="1"/>
</dbReference>
<evidence type="ECO:0000259" key="2">
    <source>
        <dbReference type="Pfam" id="PF00857"/>
    </source>
</evidence>
<dbReference type="AlphaFoldDB" id="A0A510DYS4"/>
<dbReference type="GeneID" id="41716418"/>
<dbReference type="PANTHER" id="PTHR43540">
    <property type="entry name" value="PEROXYUREIDOACRYLATE/UREIDOACRYLATE AMIDOHYDROLASE-RELATED"/>
    <property type="match status" value="1"/>
</dbReference>
<evidence type="ECO:0000313" key="4">
    <source>
        <dbReference type="Proteomes" id="UP000322983"/>
    </source>
</evidence>
<dbReference type="RefSeq" id="WP_149528854.1">
    <property type="nucleotide sequence ID" value="NZ_AP018929.1"/>
</dbReference>
<accession>A0A510DYS4</accession>
<dbReference type="SUPFAM" id="SSF52499">
    <property type="entry name" value="Isochorismatase-like hydrolases"/>
    <property type="match status" value="1"/>
</dbReference>
<proteinExistence type="predicted"/>
<dbReference type="InterPro" id="IPR000868">
    <property type="entry name" value="Isochorismatase-like_dom"/>
</dbReference>
<gene>
    <name evidence="3" type="ORF">IC006_2721</name>
</gene>
<keyword evidence="4" id="KW-1185">Reference proteome</keyword>
<feature type="domain" description="Isochorismatase-like" evidence="2">
    <location>
        <begin position="17"/>
        <end position="176"/>
    </location>
</feature>
<dbReference type="InterPro" id="IPR050272">
    <property type="entry name" value="Isochorismatase-like_hydrls"/>
</dbReference>